<comment type="similarity">
    <text evidence="4 9">Belongs to the SurE nucleotidase family.</text>
</comment>
<dbReference type="PANTHER" id="PTHR30457:SF12">
    <property type="entry name" value="5'_3'-NUCLEOTIDASE SURE"/>
    <property type="match status" value="1"/>
</dbReference>
<evidence type="ECO:0000259" key="10">
    <source>
        <dbReference type="Pfam" id="PF01975"/>
    </source>
</evidence>
<keyword evidence="16" id="KW-1185">Reference proteome</keyword>
<name>A0A248ZWQ7_MANHA</name>
<feature type="binding site" evidence="9">
    <location>
        <position position="9"/>
    </location>
    <ligand>
        <name>a divalent metal cation</name>
        <dbReference type="ChEBI" id="CHEBI:60240"/>
    </ligand>
</feature>
<keyword evidence="5 9" id="KW-0963">Cytoplasm</keyword>
<feature type="binding site" evidence="9">
    <location>
        <position position="97"/>
    </location>
    <ligand>
        <name>a divalent metal cation</name>
        <dbReference type="ChEBI" id="CHEBI:60240"/>
    </ligand>
</feature>
<dbReference type="AlphaFoldDB" id="A0A248ZWQ7"/>
<comment type="catalytic activity">
    <reaction evidence="1 9">
        <text>a ribonucleoside 5'-phosphate + H2O = a ribonucleoside + phosphate</text>
        <dbReference type="Rhea" id="RHEA:12484"/>
        <dbReference type="ChEBI" id="CHEBI:15377"/>
        <dbReference type="ChEBI" id="CHEBI:18254"/>
        <dbReference type="ChEBI" id="CHEBI:43474"/>
        <dbReference type="ChEBI" id="CHEBI:58043"/>
        <dbReference type="EC" id="3.1.3.5"/>
    </reaction>
</comment>
<comment type="subcellular location">
    <subcellularLocation>
        <location evidence="3 9">Cytoplasm</location>
    </subcellularLocation>
</comment>
<reference evidence="15 16" key="2">
    <citation type="journal article" date="2019" name="Vet. Microbiol.">
        <title>Genetic characterization of susceptible and multi-drug resistant Mannheimia haemolytica isolated from high-risk stocker calves prior to and after antimicrobial metaphylaxis.</title>
        <authorList>
            <person name="Snyder E.R."/>
            <person name="Alvarez-Narvaez S."/>
            <person name="Credille B.C."/>
        </authorList>
    </citation>
    <scope>NUCLEOTIDE SEQUENCE [LARGE SCALE GENOMIC DNA]</scope>
    <source>
        <strain evidence="13 15">UGA-R5-128-1</strain>
        <strain evidence="12 16">UGA-R7-163-1</strain>
    </source>
</reference>
<evidence type="ECO:0000256" key="4">
    <source>
        <dbReference type="ARBA" id="ARBA00011062"/>
    </source>
</evidence>
<evidence type="ECO:0000256" key="5">
    <source>
        <dbReference type="ARBA" id="ARBA00022490"/>
    </source>
</evidence>
<dbReference type="Proteomes" id="UP000254802">
    <property type="component" value="Unassembled WGS sequence"/>
</dbReference>
<dbReference type="OrthoDB" id="9780815at2"/>
<evidence type="ECO:0000313" key="11">
    <source>
        <dbReference type="EMBL" id="STY59135.1"/>
    </source>
</evidence>
<dbReference type="NCBIfam" id="TIGR00087">
    <property type="entry name" value="surE"/>
    <property type="match status" value="1"/>
</dbReference>
<evidence type="ECO:0000256" key="6">
    <source>
        <dbReference type="ARBA" id="ARBA00022723"/>
    </source>
</evidence>
<dbReference type="GO" id="GO:0004309">
    <property type="term" value="F:exopolyphosphatase activity"/>
    <property type="evidence" value="ECO:0007669"/>
    <property type="project" value="TreeGrafter"/>
</dbReference>
<dbReference type="GO" id="GO:0000166">
    <property type="term" value="F:nucleotide binding"/>
    <property type="evidence" value="ECO:0007669"/>
    <property type="project" value="UniProtKB-KW"/>
</dbReference>
<dbReference type="FunFam" id="3.40.1210.10:FF:000001">
    <property type="entry name" value="5'/3'-nucleotidase SurE"/>
    <property type="match status" value="1"/>
</dbReference>
<dbReference type="InterPro" id="IPR002828">
    <property type="entry name" value="SurE-like_Pase/nucleotidase"/>
</dbReference>
<reference evidence="11 14" key="1">
    <citation type="submission" date="2018-06" db="EMBL/GenBank/DDBJ databases">
        <authorList>
            <consortium name="Pathogen Informatics"/>
            <person name="Doyle S."/>
        </authorList>
    </citation>
    <scope>NUCLEOTIDE SEQUENCE [LARGE SCALE GENOMIC DNA]</scope>
    <source>
        <strain evidence="11 14">NCTC10638</strain>
    </source>
</reference>
<evidence type="ECO:0000313" key="15">
    <source>
        <dbReference type="Proteomes" id="UP000315164"/>
    </source>
</evidence>
<evidence type="ECO:0000256" key="9">
    <source>
        <dbReference type="HAMAP-Rule" id="MF_00060"/>
    </source>
</evidence>
<feature type="domain" description="Survival protein SurE-like phosphatase/nucleotidase" evidence="10">
    <location>
        <begin position="3"/>
        <end position="194"/>
    </location>
</feature>
<comment type="cofactor">
    <cofactor evidence="2">
        <name>Mg(2+)</name>
        <dbReference type="ChEBI" id="CHEBI:18420"/>
    </cofactor>
</comment>
<dbReference type="GO" id="GO:0046872">
    <property type="term" value="F:metal ion binding"/>
    <property type="evidence" value="ECO:0007669"/>
    <property type="project" value="UniProtKB-UniRule"/>
</dbReference>
<dbReference type="NCBIfam" id="NF001489">
    <property type="entry name" value="PRK00346.1-3"/>
    <property type="match status" value="1"/>
</dbReference>
<evidence type="ECO:0000256" key="3">
    <source>
        <dbReference type="ARBA" id="ARBA00004496"/>
    </source>
</evidence>
<dbReference type="EMBL" id="VAJB01000008">
    <property type="protein sequence ID" value="TRB75320.1"/>
    <property type="molecule type" value="Genomic_DNA"/>
</dbReference>
<dbReference type="GO" id="GO:0005737">
    <property type="term" value="C:cytoplasm"/>
    <property type="evidence" value="ECO:0007669"/>
    <property type="project" value="UniProtKB-SubCell"/>
</dbReference>
<dbReference type="KEGG" id="mhay:VK67_02070"/>
<evidence type="ECO:0000256" key="2">
    <source>
        <dbReference type="ARBA" id="ARBA00001946"/>
    </source>
</evidence>
<evidence type="ECO:0000313" key="13">
    <source>
        <dbReference type="EMBL" id="TRB75320.1"/>
    </source>
</evidence>
<dbReference type="STRING" id="75985.WC39_02065"/>
<evidence type="ECO:0000256" key="7">
    <source>
        <dbReference type="ARBA" id="ARBA00022741"/>
    </source>
</evidence>
<comment type="cofactor">
    <cofactor evidence="9">
        <name>a divalent metal cation</name>
        <dbReference type="ChEBI" id="CHEBI:60240"/>
    </cofactor>
    <text evidence="9">Binds 1 divalent metal cation per subunit.</text>
</comment>
<dbReference type="Proteomes" id="UP000318394">
    <property type="component" value="Unassembled WGS sequence"/>
</dbReference>
<dbReference type="InterPro" id="IPR036523">
    <property type="entry name" value="SurE-like_sf"/>
</dbReference>
<protein>
    <recommendedName>
        <fullName evidence="9">5'-nucleotidase SurE</fullName>
        <ecNumber evidence="9">3.1.3.5</ecNumber>
    </recommendedName>
    <alternativeName>
        <fullName evidence="9">Nucleoside 5'-monophosphate phosphohydrolase</fullName>
    </alternativeName>
</protein>
<dbReference type="Pfam" id="PF01975">
    <property type="entry name" value="SurE"/>
    <property type="match status" value="1"/>
</dbReference>
<organism evidence="11 14">
    <name type="scientific">Mannheimia haemolytica</name>
    <name type="common">Pasteurella haemolytica</name>
    <dbReference type="NCBI Taxonomy" id="75985"/>
    <lineage>
        <taxon>Bacteria</taxon>
        <taxon>Pseudomonadati</taxon>
        <taxon>Pseudomonadota</taxon>
        <taxon>Gammaproteobacteria</taxon>
        <taxon>Pasteurellales</taxon>
        <taxon>Pasteurellaceae</taxon>
        <taxon>Mannheimia</taxon>
    </lineage>
</organism>
<dbReference type="GO" id="GO:0008253">
    <property type="term" value="F:5'-nucleotidase activity"/>
    <property type="evidence" value="ECO:0007669"/>
    <property type="project" value="UniProtKB-UniRule"/>
</dbReference>
<feature type="binding site" evidence="9">
    <location>
        <position position="8"/>
    </location>
    <ligand>
        <name>a divalent metal cation</name>
        <dbReference type="ChEBI" id="CHEBI:60240"/>
    </ligand>
</feature>
<keyword evidence="7 9" id="KW-0547">Nucleotide-binding</keyword>
<dbReference type="EMBL" id="UGPN01000002">
    <property type="protein sequence ID" value="STY59135.1"/>
    <property type="molecule type" value="Genomic_DNA"/>
</dbReference>
<keyword evidence="6 9" id="KW-0479">Metal-binding</keyword>
<dbReference type="GeneID" id="67368035"/>
<evidence type="ECO:0000256" key="1">
    <source>
        <dbReference type="ARBA" id="ARBA00000815"/>
    </source>
</evidence>
<comment type="function">
    <text evidence="9">Nucleotidase that shows phosphatase activity on nucleoside 5'-monophosphates.</text>
</comment>
<dbReference type="RefSeq" id="WP_006249471.1">
    <property type="nucleotide sequence ID" value="NZ_CP011098.1"/>
</dbReference>
<keyword evidence="8 9" id="KW-0378">Hydrolase</keyword>
<dbReference type="Proteomes" id="UP000315164">
    <property type="component" value="Unassembled WGS sequence"/>
</dbReference>
<dbReference type="KEGG" id="mhaq:WC39_02065"/>
<sequence length="262" mass="28433">MRILISNDDGFHAVGIQTLAKALRDAGHIVTIIAPDRNRSAASSCLTLVDPLRVHRFDEYNYAVIAGTPADCVHLALNGLFDGKFAEKFDLVVSGINHGANLGDDVVYSGTVAAALEGRHLPLPSIAVSLVGRKHSSFLDGENHFGTAAQVVLDLLEKMETQRFPSNHVLNVNVPNLPYSELKGTMITRLGERSPAAEIVKQKDPRNADVYWIGVTGEPLDESFGTDFYALNRDCVSITPIQVDMTAHKTIATLKGIFNETV</sequence>
<proteinExistence type="inferred from homology"/>
<evidence type="ECO:0000256" key="8">
    <source>
        <dbReference type="ARBA" id="ARBA00022801"/>
    </source>
</evidence>
<gene>
    <name evidence="9 11" type="primary">surE</name>
    <name evidence="13" type="ORF">FEA53_05890</name>
    <name evidence="12" type="ORF">FEB89_05955</name>
    <name evidence="11" type="ORF">NCTC10638_00283</name>
</gene>
<dbReference type="SUPFAM" id="SSF64167">
    <property type="entry name" value="SurE-like"/>
    <property type="match status" value="1"/>
</dbReference>
<dbReference type="EMBL" id="VAJI01000008">
    <property type="protein sequence ID" value="TRB38286.1"/>
    <property type="molecule type" value="Genomic_DNA"/>
</dbReference>
<dbReference type="EC" id="3.1.3.5" evidence="9"/>
<dbReference type="NCBIfam" id="NF001490">
    <property type="entry name" value="PRK00346.1-4"/>
    <property type="match status" value="1"/>
</dbReference>
<dbReference type="GO" id="GO:0008254">
    <property type="term" value="F:3'-nucleotidase activity"/>
    <property type="evidence" value="ECO:0007669"/>
    <property type="project" value="TreeGrafter"/>
</dbReference>
<dbReference type="HAMAP" id="MF_00060">
    <property type="entry name" value="SurE"/>
    <property type="match status" value="1"/>
</dbReference>
<feature type="binding site" evidence="9">
    <location>
        <position position="40"/>
    </location>
    <ligand>
        <name>a divalent metal cation</name>
        <dbReference type="ChEBI" id="CHEBI:60240"/>
    </ligand>
</feature>
<evidence type="ECO:0000313" key="16">
    <source>
        <dbReference type="Proteomes" id="UP000318394"/>
    </source>
</evidence>
<dbReference type="PANTHER" id="PTHR30457">
    <property type="entry name" value="5'-NUCLEOTIDASE SURE"/>
    <property type="match status" value="1"/>
</dbReference>
<evidence type="ECO:0000313" key="14">
    <source>
        <dbReference type="Proteomes" id="UP000254802"/>
    </source>
</evidence>
<accession>A0A248ZWQ7</accession>
<dbReference type="InterPro" id="IPR030048">
    <property type="entry name" value="SurE"/>
</dbReference>
<evidence type="ECO:0000313" key="12">
    <source>
        <dbReference type="EMBL" id="TRB38286.1"/>
    </source>
</evidence>
<dbReference type="Gene3D" id="3.40.1210.10">
    <property type="entry name" value="Survival protein SurE-like phosphatase/nucleotidase"/>
    <property type="match status" value="1"/>
</dbReference>